<dbReference type="GO" id="GO:0019867">
    <property type="term" value="C:outer membrane"/>
    <property type="evidence" value="ECO:0007669"/>
    <property type="project" value="InterPro"/>
</dbReference>
<feature type="transmembrane region" description="Helical" evidence="4">
    <location>
        <begin position="12"/>
        <end position="29"/>
    </location>
</feature>
<evidence type="ECO:0000259" key="5">
    <source>
        <dbReference type="SMART" id="SM00965"/>
    </source>
</evidence>
<dbReference type="EMBL" id="LT629748">
    <property type="protein sequence ID" value="SDS19087.1"/>
    <property type="molecule type" value="Genomic_DNA"/>
</dbReference>
<keyword evidence="4" id="KW-1133">Transmembrane helix</keyword>
<keyword evidence="2 4" id="KW-0472">Membrane</keyword>
<evidence type="ECO:0000256" key="3">
    <source>
        <dbReference type="ARBA" id="ARBA00023237"/>
    </source>
</evidence>
<organism evidence="6 7">
    <name type="scientific">Halopseudomonas litoralis</name>
    <dbReference type="NCBI Taxonomy" id="797277"/>
    <lineage>
        <taxon>Bacteria</taxon>
        <taxon>Pseudomonadati</taxon>
        <taxon>Pseudomonadota</taxon>
        <taxon>Gammaproteobacteria</taxon>
        <taxon>Pseudomonadales</taxon>
        <taxon>Pseudomonadaceae</taxon>
        <taxon>Halopseudomonas</taxon>
    </lineage>
</organism>
<accession>A0A1H1Q738</accession>
<evidence type="ECO:0000256" key="2">
    <source>
        <dbReference type="ARBA" id="ARBA00023136"/>
    </source>
</evidence>
<gene>
    <name evidence="6" type="ORF">SAMN05216198_1397</name>
</gene>
<name>A0A1H1Q738_9GAMM</name>
<dbReference type="STRING" id="797277.SAMN05216198_1397"/>
<dbReference type="OrthoDB" id="5950650at2"/>
<keyword evidence="4" id="KW-0812">Transmembrane</keyword>
<dbReference type="AlphaFoldDB" id="A0A1H1Q738"/>
<keyword evidence="3" id="KW-0998">Cell outer membrane</keyword>
<dbReference type="RefSeq" id="WP_090272648.1">
    <property type="nucleotide sequence ID" value="NZ_LT629748.1"/>
</dbReference>
<dbReference type="SMART" id="SM00965">
    <property type="entry name" value="STN"/>
    <property type="match status" value="1"/>
</dbReference>
<keyword evidence="1" id="KW-0813">Transport</keyword>
<protein>
    <recommendedName>
        <fullName evidence="5">Secretin/TonB short N-terminal domain-containing protein</fullName>
    </recommendedName>
</protein>
<keyword evidence="7" id="KW-1185">Reference proteome</keyword>
<proteinExistence type="predicted"/>
<sequence>MSASLLNHYGRAPLAILLYASIFLLPWWPGAPTFANERQAIQSNQTQFEFDIAAQPLETALRQYIQTTGLNVLVDSNLTSRQHSPGAQGSFTAEQALRQLIIHSGLDAHYASSRTFTLMPRAQQHKPAQPITPATLEASEFVTAFQSSLEKVICHSFLLPEGDYRMLLQVWLSPRSTVDTIRLVKPTDDPTRDRQVLDAVRSLRFPPSSGRLPQPITLLLLPNNISSGCPA</sequence>
<dbReference type="Gene3D" id="3.55.50.30">
    <property type="match status" value="1"/>
</dbReference>
<feature type="domain" description="Secretin/TonB short N-terminal" evidence="5">
    <location>
        <begin position="70"/>
        <end position="121"/>
    </location>
</feature>
<dbReference type="InterPro" id="IPR011662">
    <property type="entry name" value="Secretin/TonB_short_N"/>
</dbReference>
<dbReference type="Proteomes" id="UP000243426">
    <property type="component" value="Chromosome I"/>
</dbReference>
<evidence type="ECO:0000256" key="4">
    <source>
        <dbReference type="SAM" id="Phobius"/>
    </source>
</evidence>
<evidence type="ECO:0000313" key="6">
    <source>
        <dbReference type="EMBL" id="SDS19087.1"/>
    </source>
</evidence>
<evidence type="ECO:0000256" key="1">
    <source>
        <dbReference type="ARBA" id="ARBA00022448"/>
    </source>
</evidence>
<dbReference type="SUPFAM" id="SSF74653">
    <property type="entry name" value="TolA/TonB C-terminal domain"/>
    <property type="match status" value="1"/>
</dbReference>
<reference evidence="7" key="1">
    <citation type="submission" date="2016-10" db="EMBL/GenBank/DDBJ databases">
        <authorList>
            <person name="Varghese N."/>
            <person name="Submissions S."/>
        </authorList>
    </citation>
    <scope>NUCLEOTIDE SEQUENCE [LARGE SCALE GENOMIC DNA]</scope>
    <source>
        <strain evidence="7">2SM5</strain>
    </source>
</reference>
<evidence type="ECO:0000313" key="7">
    <source>
        <dbReference type="Proteomes" id="UP000243426"/>
    </source>
</evidence>